<name>A0A178ZCQ4_9EURO</name>
<accession>A0A178ZCQ4</accession>
<evidence type="ECO:0000313" key="4">
    <source>
        <dbReference type="Proteomes" id="UP000078343"/>
    </source>
</evidence>
<feature type="compositionally biased region" description="Polar residues" evidence="1">
    <location>
        <begin position="26"/>
        <end position="42"/>
    </location>
</feature>
<protein>
    <recommendedName>
        <fullName evidence="2">DUF6593 domain-containing protein</fullName>
    </recommendedName>
</protein>
<feature type="domain" description="DUF6593" evidence="2">
    <location>
        <begin position="61"/>
        <end position="205"/>
    </location>
</feature>
<dbReference type="Proteomes" id="UP000078343">
    <property type="component" value="Unassembled WGS sequence"/>
</dbReference>
<reference evidence="3 4" key="1">
    <citation type="submission" date="2016-04" db="EMBL/GenBank/DDBJ databases">
        <title>Draft genome of Fonsecaea erecta CBS 125763.</title>
        <authorList>
            <person name="Weiss V.A."/>
            <person name="Vicente V.A."/>
            <person name="Raittz R.T."/>
            <person name="Moreno L.F."/>
            <person name="De Souza E.M."/>
            <person name="Pedrosa F.O."/>
            <person name="Steffens M.B."/>
            <person name="Faoro H."/>
            <person name="Tadra-Sfeir M.Z."/>
            <person name="Najafzadeh M.J."/>
            <person name="Felipe M.S."/>
            <person name="Teixeira M."/>
            <person name="Sun J."/>
            <person name="Xi L."/>
            <person name="Gomes R."/>
            <person name="De Azevedo C.M."/>
            <person name="Salgado C.G."/>
            <person name="Da Silva M.B."/>
            <person name="Nascimento M.F."/>
            <person name="Queiroz-Telles F."/>
            <person name="Attili D.S."/>
            <person name="Gorbushina A."/>
        </authorList>
    </citation>
    <scope>NUCLEOTIDE SEQUENCE [LARGE SCALE GENOMIC DNA]</scope>
    <source>
        <strain evidence="3 4">CBS 125763</strain>
    </source>
</reference>
<dbReference type="RefSeq" id="XP_018690809.1">
    <property type="nucleotide sequence ID" value="XM_018839688.1"/>
</dbReference>
<evidence type="ECO:0000313" key="3">
    <source>
        <dbReference type="EMBL" id="OAP57442.1"/>
    </source>
</evidence>
<gene>
    <name evidence="3" type="ORF">AYL99_08180</name>
</gene>
<sequence>MKSLFKRHQEKEVSGSDLVHDEDETWNGTETEQSFQSDITGQTPESRIVHVQYQDYWNQHTTIRLLDTDQTTVMYTVEARYRKPQMTIRSNASNAEVATVDFHVLTTRIDMRLHGQPLSLDSSGLLKTHYSYASQELHGEKMTWRPRKKIDDLNMVLLDGQGLAMARYKPNYKGLKRGGTLELLSPCWRSDAVLEEVIVMFLAVMHYKECLRMNAAIASGTA</sequence>
<evidence type="ECO:0000256" key="1">
    <source>
        <dbReference type="SAM" id="MobiDB-lite"/>
    </source>
</evidence>
<dbReference type="OrthoDB" id="4725912at2759"/>
<dbReference type="InterPro" id="IPR046528">
    <property type="entry name" value="DUF6593"/>
</dbReference>
<comment type="caution">
    <text evidence="3">The sequence shown here is derived from an EMBL/GenBank/DDBJ whole genome shotgun (WGS) entry which is preliminary data.</text>
</comment>
<keyword evidence="4" id="KW-1185">Reference proteome</keyword>
<dbReference type="AlphaFoldDB" id="A0A178ZCQ4"/>
<proteinExistence type="predicted"/>
<dbReference type="Pfam" id="PF20236">
    <property type="entry name" value="DUF6593"/>
    <property type="match status" value="1"/>
</dbReference>
<organism evidence="3 4">
    <name type="scientific">Fonsecaea erecta</name>
    <dbReference type="NCBI Taxonomy" id="1367422"/>
    <lineage>
        <taxon>Eukaryota</taxon>
        <taxon>Fungi</taxon>
        <taxon>Dikarya</taxon>
        <taxon>Ascomycota</taxon>
        <taxon>Pezizomycotina</taxon>
        <taxon>Eurotiomycetes</taxon>
        <taxon>Chaetothyriomycetidae</taxon>
        <taxon>Chaetothyriales</taxon>
        <taxon>Herpotrichiellaceae</taxon>
        <taxon>Fonsecaea</taxon>
    </lineage>
</organism>
<evidence type="ECO:0000259" key="2">
    <source>
        <dbReference type="Pfam" id="PF20236"/>
    </source>
</evidence>
<feature type="region of interest" description="Disordered" evidence="1">
    <location>
        <begin position="1"/>
        <end position="42"/>
    </location>
</feature>
<dbReference type="GeneID" id="30012348"/>
<dbReference type="EMBL" id="LVYI01000007">
    <property type="protein sequence ID" value="OAP57442.1"/>
    <property type="molecule type" value="Genomic_DNA"/>
</dbReference>